<name>A0A8T2KM97_9PIPI</name>
<dbReference type="InterPro" id="IPR013783">
    <property type="entry name" value="Ig-like_fold"/>
</dbReference>
<dbReference type="Gene3D" id="2.60.40.10">
    <property type="entry name" value="Immunoglobulins"/>
    <property type="match status" value="1"/>
</dbReference>
<keyword evidence="3" id="KW-0675">Receptor</keyword>
<dbReference type="Proteomes" id="UP000812440">
    <property type="component" value="Chromosome 1"/>
</dbReference>
<evidence type="ECO:0000256" key="1">
    <source>
        <dbReference type="ARBA" id="ARBA00022729"/>
    </source>
</evidence>
<keyword evidence="2" id="KW-1064">Adaptive immunity</keyword>
<dbReference type="InterPro" id="IPR051287">
    <property type="entry name" value="TCR_variable_region"/>
</dbReference>
<gene>
    <name evidence="7" type="ORF">GDO86_001627</name>
</gene>
<keyword evidence="1" id="KW-0732">Signal</keyword>
<proteinExistence type="predicted"/>
<evidence type="ECO:0000256" key="4">
    <source>
        <dbReference type="ARBA" id="ARBA00023319"/>
    </source>
</evidence>
<keyword evidence="8" id="KW-1185">Reference proteome</keyword>
<evidence type="ECO:0000313" key="8">
    <source>
        <dbReference type="Proteomes" id="UP000812440"/>
    </source>
</evidence>
<evidence type="ECO:0000256" key="5">
    <source>
        <dbReference type="ARBA" id="ARBA00043266"/>
    </source>
</evidence>
<dbReference type="AlphaFoldDB" id="A0A8T2KM97"/>
<dbReference type="SUPFAM" id="SSF48726">
    <property type="entry name" value="Immunoglobulin"/>
    <property type="match status" value="1"/>
</dbReference>
<dbReference type="InterPro" id="IPR036179">
    <property type="entry name" value="Ig-like_dom_sf"/>
</dbReference>
<dbReference type="Pfam" id="PF07686">
    <property type="entry name" value="V-set"/>
    <property type="match status" value="1"/>
</dbReference>
<dbReference type="InterPro" id="IPR007110">
    <property type="entry name" value="Ig-like_dom"/>
</dbReference>
<dbReference type="GO" id="GO:0002250">
    <property type="term" value="P:adaptive immune response"/>
    <property type="evidence" value="ECO:0007669"/>
    <property type="project" value="UniProtKB-KW"/>
</dbReference>
<protein>
    <recommendedName>
        <fullName evidence="6">Ig-like domain-containing protein</fullName>
    </recommendedName>
</protein>
<evidence type="ECO:0000259" key="6">
    <source>
        <dbReference type="PROSITE" id="PS50835"/>
    </source>
</evidence>
<comment type="caution">
    <text evidence="7">The sequence shown here is derived from an EMBL/GenBank/DDBJ whole genome shotgun (WGS) entry which is preliminary data.</text>
</comment>
<keyword evidence="4" id="KW-0393">Immunoglobulin domain</keyword>
<dbReference type="OrthoDB" id="8947657at2759"/>
<accession>A0A8T2KM97</accession>
<evidence type="ECO:0000256" key="3">
    <source>
        <dbReference type="ARBA" id="ARBA00023170"/>
    </source>
</evidence>
<keyword evidence="5" id="KW-0391">Immunity</keyword>
<sequence length="141" mass="16058">MYFDLSLGPVLGNSVRSEQKYVLSFSGENVTLTCKYSTKSSDIYLFWYRQYPSQVQYILFRGAKGYTNMKHDGTFQPGKFQSMTSDSSTNLTIFSLNVEDSAFCAIRILGAHPDDVTNRRSLWGANSDIIRMCTEDAEREE</sequence>
<dbReference type="PROSITE" id="PS50835">
    <property type="entry name" value="IG_LIKE"/>
    <property type="match status" value="1"/>
</dbReference>
<dbReference type="PANTHER" id="PTHR19367:SF45">
    <property type="entry name" value="IG-LIKE DOMAIN-CONTAINING PROTEIN"/>
    <property type="match status" value="1"/>
</dbReference>
<dbReference type="PANTHER" id="PTHR19367">
    <property type="entry name" value="T-CELL RECEPTOR ALPHA CHAIN V REGION"/>
    <property type="match status" value="1"/>
</dbReference>
<keyword evidence="5" id="KW-1279">T cell receptor</keyword>
<feature type="domain" description="Ig-like" evidence="6">
    <location>
        <begin position="9"/>
        <end position="102"/>
    </location>
</feature>
<dbReference type="EMBL" id="JAACNH010000001">
    <property type="protein sequence ID" value="KAG8455506.1"/>
    <property type="molecule type" value="Genomic_DNA"/>
</dbReference>
<dbReference type="GO" id="GO:0042101">
    <property type="term" value="C:T cell receptor complex"/>
    <property type="evidence" value="ECO:0007669"/>
    <property type="project" value="UniProtKB-KW"/>
</dbReference>
<evidence type="ECO:0000313" key="7">
    <source>
        <dbReference type="EMBL" id="KAG8455506.1"/>
    </source>
</evidence>
<evidence type="ECO:0000256" key="2">
    <source>
        <dbReference type="ARBA" id="ARBA00023130"/>
    </source>
</evidence>
<dbReference type="InterPro" id="IPR013106">
    <property type="entry name" value="Ig_V-set"/>
</dbReference>
<reference evidence="7" key="1">
    <citation type="thesis" date="2020" institute="ProQuest LLC" country="789 East Eisenhower Parkway, Ann Arbor, MI, USA">
        <title>Comparative Genomics and Chromosome Evolution.</title>
        <authorList>
            <person name="Mudd A.B."/>
        </authorList>
    </citation>
    <scope>NUCLEOTIDE SEQUENCE</scope>
    <source>
        <strain evidence="7">Female2</strain>
        <tissue evidence="7">Blood</tissue>
    </source>
</reference>
<dbReference type="SMART" id="SM00406">
    <property type="entry name" value="IGv"/>
    <property type="match status" value="1"/>
</dbReference>
<organism evidence="7 8">
    <name type="scientific">Hymenochirus boettgeri</name>
    <name type="common">Congo dwarf clawed frog</name>
    <dbReference type="NCBI Taxonomy" id="247094"/>
    <lineage>
        <taxon>Eukaryota</taxon>
        <taxon>Metazoa</taxon>
        <taxon>Chordata</taxon>
        <taxon>Craniata</taxon>
        <taxon>Vertebrata</taxon>
        <taxon>Euteleostomi</taxon>
        <taxon>Amphibia</taxon>
        <taxon>Batrachia</taxon>
        <taxon>Anura</taxon>
        <taxon>Pipoidea</taxon>
        <taxon>Pipidae</taxon>
        <taxon>Pipinae</taxon>
        <taxon>Hymenochirus</taxon>
    </lineage>
</organism>